<accession>C4ML41</accession>
<proteinExistence type="predicted"/>
<keyword evidence="2" id="KW-1185">Reference proteome</keyword>
<dbReference type="Gene3D" id="1.10.150.20">
    <property type="entry name" value="5' to 3' exonuclease, C-terminal subdomain"/>
    <property type="match status" value="1"/>
</dbReference>
<dbReference type="EMBL" id="EU717894">
    <property type="protein sequence ID" value="ACE75781.1"/>
    <property type="molecule type" value="Genomic_DNA"/>
</dbReference>
<evidence type="ECO:0000313" key="2">
    <source>
        <dbReference type="Proteomes" id="UP000001480"/>
    </source>
</evidence>
<dbReference type="KEGG" id="vg:7943865"/>
<sequence>MMDISALVDKVRDAAPVPQFDSVAPLSWLTAHVDGDYIAYYAAGNAETSPGLARQSVLHRVDKVKRLTGASSVTMHLTADHSTKGDRFLAAKTKKYQGQRGGTKPVNWRFLRDYMEAHDGSKFTPKLWTNREADDGIAYLTHTLAEQRGQLHVIHTADKDMRMFAGVHLNWKTWHKTVVPLGAYDVLGQDGLQYGHRWFWMQMLKGDTADNIPGLPRVGDVAADNILRGTTCNGEASEAVCKAYRAKMGDGWESYLVEQAVLLWMRVDRAANTLDFLRLGCFPLNVQEAAWHAADRITQELRHLEDLKR</sequence>
<dbReference type="InterPro" id="IPR036279">
    <property type="entry name" value="5-3_exonuclease_C_sf"/>
</dbReference>
<protein>
    <submittedName>
        <fullName evidence="1">p41</fullName>
    </submittedName>
</protein>
<dbReference type="RefSeq" id="YP_002922655.1">
    <property type="nucleotide sequence ID" value="NC_012742.1"/>
</dbReference>
<dbReference type="InterPro" id="IPR029060">
    <property type="entry name" value="PIN-like_dom_sf"/>
</dbReference>
<dbReference type="SUPFAM" id="SSF47807">
    <property type="entry name" value="5' to 3' exonuclease, C-terminal subdomain"/>
    <property type="match status" value="1"/>
</dbReference>
<dbReference type="OrthoDB" id="6588at10239"/>
<dbReference type="GeneID" id="7943865"/>
<name>C4ML41_9CAUD</name>
<evidence type="ECO:0000313" key="1">
    <source>
        <dbReference type="EMBL" id="ACE75781.1"/>
    </source>
</evidence>
<reference evidence="1 2" key="1">
    <citation type="journal article" date="2009" name="Appl. Environ. Microbiol.">
        <title>Genomic characterization of the intron-containing T7-like phage phiL7 of Xanthomonas campestris.</title>
        <authorList>
            <person name="Lee C.N."/>
            <person name="Lin J.W."/>
            <person name="Weng S.F."/>
            <person name="Tseng Y.H."/>
        </authorList>
    </citation>
    <scope>NUCLEOTIDE SEQUENCE</scope>
</reference>
<dbReference type="Proteomes" id="UP000001480">
    <property type="component" value="Segment"/>
</dbReference>
<dbReference type="Gene3D" id="3.40.50.1010">
    <property type="entry name" value="5'-nuclease"/>
    <property type="match status" value="1"/>
</dbReference>
<organism evidence="1 2">
    <name type="scientific">Xanthomonas phage phiL7</name>
    <dbReference type="NCBI Taxonomy" id="538979"/>
    <lineage>
        <taxon>Viruses</taxon>
        <taxon>Duplodnaviria</taxon>
        <taxon>Heunggongvirae</taxon>
        <taxon>Uroviricota</taxon>
        <taxon>Caudoviricetes</taxon>
        <taxon>Eisenstarkvirus</taxon>
        <taxon>Eisenstarkvirus L7</taxon>
    </lineage>
</organism>
<dbReference type="SUPFAM" id="SSF88723">
    <property type="entry name" value="PIN domain-like"/>
    <property type="match status" value="1"/>
</dbReference>